<evidence type="ECO:0000313" key="2">
    <source>
        <dbReference type="EMBL" id="QUC08481.1"/>
    </source>
</evidence>
<gene>
    <name evidence="2" type="ORF">J5A65_01665</name>
</gene>
<reference evidence="2 3" key="1">
    <citation type="submission" date="2021-03" db="EMBL/GenBank/DDBJ databases">
        <title>Human Oral Microbial Genomes.</title>
        <authorList>
            <person name="Johnston C.D."/>
            <person name="Chen T."/>
            <person name="Dewhirst F.E."/>
        </authorList>
    </citation>
    <scope>NUCLEOTIDE SEQUENCE [LARGE SCALE GENOMIC DNA]</scope>
    <source>
        <strain evidence="2 3">DSMZ 100122</strain>
    </source>
</reference>
<dbReference type="Proteomes" id="UP000678513">
    <property type="component" value="Chromosome"/>
</dbReference>
<name>A0ABX7Y651_9ACTN</name>
<accession>A0ABX7Y651</accession>
<dbReference type="EMBL" id="CP072384">
    <property type="protein sequence ID" value="QUC08481.1"/>
    <property type="molecule type" value="Genomic_DNA"/>
</dbReference>
<sequence length="125" mass="12938">MSDVNIVTGDLEALSSDIGDVASDVGGVDLVTAMADAPSAMPGSESANSWIGPTASEVDNRRTSVKDKYQDLSDDVQSAANSYGQNEADVEASLRSAGTPPPQSDDSGTTSTGTYGDWQSRMEDN</sequence>
<feature type="compositionally biased region" description="Low complexity" evidence="1">
    <location>
        <begin position="104"/>
        <end position="117"/>
    </location>
</feature>
<feature type="compositionally biased region" description="Polar residues" evidence="1">
    <location>
        <begin position="75"/>
        <end position="85"/>
    </location>
</feature>
<evidence type="ECO:0000256" key="1">
    <source>
        <dbReference type="SAM" id="MobiDB-lite"/>
    </source>
</evidence>
<protein>
    <submittedName>
        <fullName evidence="2">Uncharacterized protein</fullName>
    </submittedName>
</protein>
<organism evidence="2 3">
    <name type="scientific">Arachnia rubra</name>
    <dbReference type="NCBI Taxonomy" id="1547448"/>
    <lineage>
        <taxon>Bacteria</taxon>
        <taxon>Bacillati</taxon>
        <taxon>Actinomycetota</taxon>
        <taxon>Actinomycetes</taxon>
        <taxon>Propionibacteriales</taxon>
        <taxon>Propionibacteriaceae</taxon>
        <taxon>Arachnia</taxon>
    </lineage>
</organism>
<proteinExistence type="predicted"/>
<dbReference type="RefSeq" id="WP_212324442.1">
    <property type="nucleotide sequence ID" value="NZ_AP024463.1"/>
</dbReference>
<evidence type="ECO:0000313" key="3">
    <source>
        <dbReference type="Proteomes" id="UP000678513"/>
    </source>
</evidence>
<feature type="compositionally biased region" description="Basic and acidic residues" evidence="1">
    <location>
        <begin position="58"/>
        <end position="71"/>
    </location>
</feature>
<keyword evidence="3" id="KW-1185">Reference proteome</keyword>
<feature type="region of interest" description="Disordered" evidence="1">
    <location>
        <begin position="38"/>
        <end position="125"/>
    </location>
</feature>